<evidence type="ECO:0000313" key="2">
    <source>
        <dbReference type="Proteomes" id="UP000230002"/>
    </source>
</evidence>
<reference evidence="1 2" key="1">
    <citation type="journal article" date="2015" name="Sci. Rep.">
        <title>Chromosome-level genome map provides insights into diverse defense mechanisms in the medicinal fungus Ganoderma sinense.</title>
        <authorList>
            <person name="Zhu Y."/>
            <person name="Xu J."/>
            <person name="Sun C."/>
            <person name="Zhou S."/>
            <person name="Xu H."/>
            <person name="Nelson D.R."/>
            <person name="Qian J."/>
            <person name="Song J."/>
            <person name="Luo H."/>
            <person name="Xiang L."/>
            <person name="Li Y."/>
            <person name="Xu Z."/>
            <person name="Ji A."/>
            <person name="Wang L."/>
            <person name="Lu S."/>
            <person name="Hayward A."/>
            <person name="Sun W."/>
            <person name="Li X."/>
            <person name="Schwartz D.C."/>
            <person name="Wang Y."/>
            <person name="Chen S."/>
        </authorList>
    </citation>
    <scope>NUCLEOTIDE SEQUENCE [LARGE SCALE GENOMIC DNA]</scope>
    <source>
        <strain evidence="1 2">ZZ0214-1</strain>
    </source>
</reference>
<dbReference type="Proteomes" id="UP000230002">
    <property type="component" value="Unassembled WGS sequence"/>
</dbReference>
<name>A0A2G8SJP5_9APHY</name>
<dbReference type="AlphaFoldDB" id="A0A2G8SJP5"/>
<gene>
    <name evidence="1" type="ORF">GSI_03699</name>
</gene>
<dbReference type="OrthoDB" id="10533182at2759"/>
<sequence length="204" mass="22811">MLIRDLHSANDEVNDLTALVLPTFDARVGNLVASFEHLVRAEQPNEEALFAKLRNLVYEIDLRAVLSTRSAPVVVEWIRRVEEACGALENSRAFVEEFEDAYHRMRDERVGTALACCLARLDDLRFVANALRGVVYRTGFSSPSVVARVDHALDWIAGENLVATIERNRLATFTNCRLMNTMLTEQNEDGEGEGEFEGVEIVAG</sequence>
<accession>A0A2G8SJP5</accession>
<proteinExistence type="predicted"/>
<keyword evidence="2" id="KW-1185">Reference proteome</keyword>
<dbReference type="EMBL" id="AYKW01000006">
    <property type="protein sequence ID" value="PIL33991.1"/>
    <property type="molecule type" value="Genomic_DNA"/>
</dbReference>
<comment type="caution">
    <text evidence="1">The sequence shown here is derived from an EMBL/GenBank/DDBJ whole genome shotgun (WGS) entry which is preliminary data.</text>
</comment>
<evidence type="ECO:0000313" key="1">
    <source>
        <dbReference type="EMBL" id="PIL33991.1"/>
    </source>
</evidence>
<protein>
    <submittedName>
        <fullName evidence="1">Uncharacterized protein</fullName>
    </submittedName>
</protein>
<organism evidence="1 2">
    <name type="scientific">Ganoderma sinense ZZ0214-1</name>
    <dbReference type="NCBI Taxonomy" id="1077348"/>
    <lineage>
        <taxon>Eukaryota</taxon>
        <taxon>Fungi</taxon>
        <taxon>Dikarya</taxon>
        <taxon>Basidiomycota</taxon>
        <taxon>Agaricomycotina</taxon>
        <taxon>Agaricomycetes</taxon>
        <taxon>Polyporales</taxon>
        <taxon>Polyporaceae</taxon>
        <taxon>Ganoderma</taxon>
    </lineage>
</organism>